<name>A0A7R9B951_TIMSH</name>
<reference evidence="2" key="1">
    <citation type="submission" date="2020-11" db="EMBL/GenBank/DDBJ databases">
        <authorList>
            <person name="Tran Van P."/>
        </authorList>
    </citation>
    <scope>NUCLEOTIDE SEQUENCE</scope>
</reference>
<gene>
    <name evidence="2" type="ORF">TSIB3V08_LOCUS12564</name>
</gene>
<feature type="signal peptide" evidence="1">
    <location>
        <begin position="1"/>
        <end position="21"/>
    </location>
</feature>
<feature type="chain" id="PRO_5030522643" evidence="1">
    <location>
        <begin position="22"/>
        <end position="128"/>
    </location>
</feature>
<keyword evidence="1" id="KW-0732">Signal</keyword>
<evidence type="ECO:0000256" key="1">
    <source>
        <dbReference type="SAM" id="SignalP"/>
    </source>
</evidence>
<proteinExistence type="predicted"/>
<protein>
    <submittedName>
        <fullName evidence="2">Uncharacterized protein</fullName>
    </submittedName>
</protein>
<dbReference type="AlphaFoldDB" id="A0A7R9B951"/>
<evidence type="ECO:0000313" key="2">
    <source>
        <dbReference type="EMBL" id="CAD7268562.1"/>
    </source>
</evidence>
<dbReference type="EMBL" id="OC014453">
    <property type="protein sequence ID" value="CAD7268562.1"/>
    <property type="molecule type" value="Genomic_DNA"/>
</dbReference>
<accession>A0A7R9B951</accession>
<sequence>MLESIVILILLSGAFQHLSLAVDMDQEQLPQEKCKSMGPSPLIYQGRICDGLAVSDRELSDREVNNGPGHGTTSVRLTCLTTSTSLGAISPELLTEYLNKTTDTEQRVPLVSDLASLIQNREYLLFQT</sequence>
<organism evidence="2">
    <name type="scientific">Timema shepardi</name>
    <name type="common">Walking stick</name>
    <dbReference type="NCBI Taxonomy" id="629360"/>
    <lineage>
        <taxon>Eukaryota</taxon>
        <taxon>Metazoa</taxon>
        <taxon>Ecdysozoa</taxon>
        <taxon>Arthropoda</taxon>
        <taxon>Hexapoda</taxon>
        <taxon>Insecta</taxon>
        <taxon>Pterygota</taxon>
        <taxon>Neoptera</taxon>
        <taxon>Polyneoptera</taxon>
        <taxon>Phasmatodea</taxon>
        <taxon>Timematodea</taxon>
        <taxon>Timematoidea</taxon>
        <taxon>Timematidae</taxon>
        <taxon>Timema</taxon>
    </lineage>
</organism>